<proteinExistence type="predicted"/>
<comment type="caution">
    <text evidence="2">The sequence shown here is derived from an EMBL/GenBank/DDBJ whole genome shotgun (WGS) entry which is preliminary data.</text>
</comment>
<reference evidence="2 3" key="1">
    <citation type="submission" date="2023-03" db="EMBL/GenBank/DDBJ databases">
        <title>Paludisphaera mucosa sp. nov. a novel planctomycete from northern fen.</title>
        <authorList>
            <person name="Ivanova A."/>
        </authorList>
    </citation>
    <scope>NUCLEOTIDE SEQUENCE [LARGE SCALE GENOMIC DNA]</scope>
    <source>
        <strain evidence="2 3">Pla2</strain>
    </source>
</reference>
<protein>
    <submittedName>
        <fullName evidence="2">SAVED domain-containing protein</fullName>
    </submittedName>
</protein>
<dbReference type="InterPro" id="IPR040836">
    <property type="entry name" value="SAVED"/>
</dbReference>
<sequence>MREETSRTIKRPVESMLWGRAAGRCEFSGCNKILSRSSVTQEQVNTSQKAHIYSFKAAGPRGHDEITEEELNDVGNLILVCHECHRKIDQHQDGGRYQATLLRRMKAGHERRIEIVTGIDPGRRSNVLFYGANVGEQGAPFDFNEAAAAMFPDRYPAEASPIALGLTDSSLQDKSPEFWGSEARHLATRFDQRVRERVSQREIDHLSVFALAPQPLLVLLGTLLGDIAPVDVYQRHREPTTWSWPTSAAPLPFEVREPESFDGPPALVLALSATVTPDRIQAVLGADARIWSVTVAQPGNDVIKAREHLARFRTVLRGLFDRIKAVHGHTTTLHVFPVVSVSAAVEFGRSRMPKADMTWCIYDQNNEPGGFVPTINIPLGGDL</sequence>
<keyword evidence="3" id="KW-1185">Reference proteome</keyword>
<name>A0ABT6FLE0_9BACT</name>
<feature type="domain" description="SMODS-associated and fused to various effectors" evidence="1">
    <location>
        <begin position="187"/>
        <end position="377"/>
    </location>
</feature>
<evidence type="ECO:0000259" key="1">
    <source>
        <dbReference type="Pfam" id="PF18145"/>
    </source>
</evidence>
<dbReference type="NCBIfam" id="NF033611">
    <property type="entry name" value="SAVED"/>
    <property type="match status" value="1"/>
</dbReference>
<accession>A0ABT6FLE0</accession>
<organism evidence="2 3">
    <name type="scientific">Paludisphaera mucosa</name>
    <dbReference type="NCBI Taxonomy" id="3030827"/>
    <lineage>
        <taxon>Bacteria</taxon>
        <taxon>Pseudomonadati</taxon>
        <taxon>Planctomycetota</taxon>
        <taxon>Planctomycetia</taxon>
        <taxon>Isosphaerales</taxon>
        <taxon>Isosphaeraceae</taxon>
        <taxon>Paludisphaera</taxon>
    </lineage>
</organism>
<evidence type="ECO:0000313" key="2">
    <source>
        <dbReference type="EMBL" id="MDG3008390.1"/>
    </source>
</evidence>
<gene>
    <name evidence="2" type="ORF">PZE19_31870</name>
</gene>
<evidence type="ECO:0000313" key="3">
    <source>
        <dbReference type="Proteomes" id="UP001216907"/>
    </source>
</evidence>
<dbReference type="Pfam" id="PF18145">
    <property type="entry name" value="SAVED"/>
    <property type="match status" value="1"/>
</dbReference>
<dbReference type="Proteomes" id="UP001216907">
    <property type="component" value="Unassembled WGS sequence"/>
</dbReference>
<dbReference type="EMBL" id="JARRAG010000006">
    <property type="protein sequence ID" value="MDG3008390.1"/>
    <property type="molecule type" value="Genomic_DNA"/>
</dbReference>
<dbReference type="RefSeq" id="WP_277864713.1">
    <property type="nucleotide sequence ID" value="NZ_JARRAG010000006.1"/>
</dbReference>